<comment type="caution">
    <text evidence="1">The sequence shown here is derived from an EMBL/GenBank/DDBJ whole genome shotgun (WGS) entry which is preliminary data.</text>
</comment>
<dbReference type="PANTHER" id="PTHR31008">
    <property type="entry name" value="COP1-INTERACTING PROTEIN-RELATED"/>
    <property type="match status" value="1"/>
</dbReference>
<name>A0A835V3P3_VANPL</name>
<evidence type="ECO:0000313" key="1">
    <source>
        <dbReference type="EMBL" id="KAG0486264.1"/>
    </source>
</evidence>
<evidence type="ECO:0000313" key="2">
    <source>
        <dbReference type="Proteomes" id="UP000639772"/>
    </source>
</evidence>
<organism evidence="1 2">
    <name type="scientific">Vanilla planifolia</name>
    <name type="common">Vanilla</name>
    <dbReference type="NCBI Taxonomy" id="51239"/>
    <lineage>
        <taxon>Eukaryota</taxon>
        <taxon>Viridiplantae</taxon>
        <taxon>Streptophyta</taxon>
        <taxon>Embryophyta</taxon>
        <taxon>Tracheophyta</taxon>
        <taxon>Spermatophyta</taxon>
        <taxon>Magnoliopsida</taxon>
        <taxon>Liliopsida</taxon>
        <taxon>Asparagales</taxon>
        <taxon>Orchidaceae</taxon>
        <taxon>Vanilloideae</taxon>
        <taxon>Vanilleae</taxon>
        <taxon>Vanilla</taxon>
    </lineage>
</organism>
<dbReference type="AlphaFoldDB" id="A0A835V3P3"/>
<accession>A0A835V3P3</accession>
<dbReference type="Proteomes" id="UP000639772">
    <property type="component" value="Unassembled WGS sequence"/>
</dbReference>
<proteinExistence type="predicted"/>
<sequence length="159" mass="18204">MRSDMRLEATVFQLTPTRTRCDLVIVANGKTEKIASGLLNPFLSHLKTARIKSEKAAILSNLYQIQLQKRHGSQRTLWRGLNHISALWFVRFVSTLRWKNIIMQNQSEAVKVSQALAFSCPNAGSKRLLDPDADKAIVLYKVRVNFLCWKKALFVFMNL</sequence>
<gene>
    <name evidence="1" type="ORF">HPP92_008359</name>
</gene>
<protein>
    <submittedName>
        <fullName evidence="1">Uncharacterized protein</fullName>
    </submittedName>
</protein>
<dbReference type="PANTHER" id="PTHR31008:SF2">
    <property type="entry name" value="COP1-INTERACTING PROTEIN-LIKE PROTEIN"/>
    <property type="match status" value="1"/>
</dbReference>
<reference evidence="1 2" key="1">
    <citation type="journal article" date="2020" name="Nat. Food">
        <title>A phased Vanilla planifolia genome enables genetic improvement of flavour and production.</title>
        <authorList>
            <person name="Hasing T."/>
            <person name="Tang H."/>
            <person name="Brym M."/>
            <person name="Khazi F."/>
            <person name="Huang T."/>
            <person name="Chambers A.H."/>
        </authorList>
    </citation>
    <scope>NUCLEOTIDE SEQUENCE [LARGE SCALE GENOMIC DNA]</scope>
    <source>
        <tissue evidence="1">Leaf</tissue>
    </source>
</reference>
<dbReference type="EMBL" id="JADCNM010000004">
    <property type="protein sequence ID" value="KAG0486264.1"/>
    <property type="molecule type" value="Genomic_DNA"/>
</dbReference>
<dbReference type="OrthoDB" id="2020180at2759"/>